<feature type="region of interest" description="Disordered" evidence="1">
    <location>
        <begin position="82"/>
        <end position="108"/>
    </location>
</feature>
<protein>
    <submittedName>
        <fullName evidence="2">Uncharacterized protein</fullName>
    </submittedName>
</protein>
<sequence length="108" mass="11427">MKRLRLGCLELFFIALIALTVAARVVDAWPASSHEIEALSALAASNGAARSFVAASLSAQGSPSRKQVRRWRGRVVAIEDAATRAGRNASGQTVQGSAQEAQIGTEHR</sequence>
<reference evidence="2 3" key="1">
    <citation type="submission" date="2018-01" db="EMBL/GenBank/DDBJ databases">
        <title>Whole genome analyses suggest that Burkholderia sensu lato contains two further novel genera in the rhizoxinica-symbiotica group Mycetohabitans gen. nov., and Trinickia gen. nov.: implications for the evolution of diazotrophy and nodulation in the Burkholderiaceae.</title>
        <authorList>
            <person name="Estrada-de los Santos P."/>
            <person name="Palmer M."/>
            <person name="Chavez-Ramirez B."/>
            <person name="Beukes C."/>
            <person name="Steenkamp E.T."/>
            <person name="Hirsch A.M."/>
            <person name="Manyaka P."/>
            <person name="Maluk M."/>
            <person name="Lafos M."/>
            <person name="Crook M."/>
            <person name="Gross E."/>
            <person name="Simon M.F."/>
            <person name="Bueno dos Reis Junior F."/>
            <person name="Poole P.S."/>
            <person name="Venter S.N."/>
            <person name="James E.K."/>
        </authorList>
    </citation>
    <scope>NUCLEOTIDE SEQUENCE [LARGE SCALE GENOMIC DNA]</scope>
    <source>
        <strain evidence="2 3">GIMN1.004</strain>
    </source>
</reference>
<accession>A0A2N7VBX0</accession>
<evidence type="ECO:0000313" key="3">
    <source>
        <dbReference type="Proteomes" id="UP000235616"/>
    </source>
</evidence>
<dbReference type="RefSeq" id="WP_102649240.1">
    <property type="nucleotide sequence ID" value="NZ_PNYA01000042.1"/>
</dbReference>
<dbReference type="Proteomes" id="UP000235616">
    <property type="component" value="Unassembled WGS sequence"/>
</dbReference>
<feature type="compositionally biased region" description="Polar residues" evidence="1">
    <location>
        <begin position="89"/>
        <end position="102"/>
    </location>
</feature>
<comment type="caution">
    <text evidence="2">The sequence shown here is derived from an EMBL/GenBank/DDBJ whole genome shotgun (WGS) entry which is preliminary data.</text>
</comment>
<gene>
    <name evidence="2" type="ORF">C0Z18_30805</name>
</gene>
<dbReference type="OrthoDB" id="9867162at2"/>
<dbReference type="AlphaFoldDB" id="A0A2N7VBX0"/>
<organism evidence="2 3">
    <name type="scientific">Trinickia dabaoshanensis</name>
    <dbReference type="NCBI Taxonomy" id="564714"/>
    <lineage>
        <taxon>Bacteria</taxon>
        <taxon>Pseudomonadati</taxon>
        <taxon>Pseudomonadota</taxon>
        <taxon>Betaproteobacteria</taxon>
        <taxon>Burkholderiales</taxon>
        <taxon>Burkholderiaceae</taxon>
        <taxon>Trinickia</taxon>
    </lineage>
</organism>
<proteinExistence type="predicted"/>
<name>A0A2N7VBX0_9BURK</name>
<evidence type="ECO:0000313" key="2">
    <source>
        <dbReference type="EMBL" id="PMS14639.1"/>
    </source>
</evidence>
<dbReference type="EMBL" id="PNYA01000042">
    <property type="protein sequence ID" value="PMS14639.1"/>
    <property type="molecule type" value="Genomic_DNA"/>
</dbReference>
<keyword evidence="3" id="KW-1185">Reference proteome</keyword>
<evidence type="ECO:0000256" key="1">
    <source>
        <dbReference type="SAM" id="MobiDB-lite"/>
    </source>
</evidence>